<gene>
    <name evidence="1" type="ORF">KCMC57_14600</name>
</gene>
<sequence length="111" mass="12279">MIDTNSTVPAQGPWAPLQPHEVARLLAGADFPWWIAGGYAIELAVGGAYREHGDVDVLVLRRDQARVRRWFGGWDFLADPPGAGTLRAWPTGIGLPGRVHDVWCRREPDEP</sequence>
<evidence type="ECO:0000313" key="1">
    <source>
        <dbReference type="EMBL" id="BFP45092.1"/>
    </source>
</evidence>
<reference evidence="1" key="1">
    <citation type="submission" date="2024-07" db="EMBL/GenBank/DDBJ databases">
        <title>Complete genome sequences of cellulolytic bacteria, Kitasatospora sp. CMC57 and Streptomyces sp. CMC78, isolated from Japanese agricultural soil.</title>
        <authorList>
            <person name="Hashimoto T."/>
            <person name="Ito M."/>
            <person name="Iwamoto M."/>
            <person name="Fukahori D."/>
            <person name="Shoda T."/>
            <person name="Sakoda M."/>
            <person name="Morohoshi T."/>
            <person name="Mitsuboshi M."/>
            <person name="Nishizawa T."/>
        </authorList>
    </citation>
    <scope>NUCLEOTIDE SEQUENCE</scope>
    <source>
        <strain evidence="1">CMC57</strain>
    </source>
</reference>
<evidence type="ECO:0008006" key="2">
    <source>
        <dbReference type="Google" id="ProtNLM"/>
    </source>
</evidence>
<accession>A0AB33JR03</accession>
<dbReference type="EMBL" id="AP035881">
    <property type="protein sequence ID" value="BFP45092.1"/>
    <property type="molecule type" value="Genomic_DNA"/>
</dbReference>
<dbReference type="SUPFAM" id="SSF81301">
    <property type="entry name" value="Nucleotidyltransferase"/>
    <property type="match status" value="1"/>
</dbReference>
<dbReference type="Pfam" id="PF10706">
    <property type="entry name" value="Aminoglyc_resit"/>
    <property type="match status" value="1"/>
</dbReference>
<protein>
    <recommendedName>
        <fullName evidence="2">Aminoglycoside-2''-adenylyltransferase</fullName>
    </recommendedName>
</protein>
<dbReference type="InterPro" id="IPR019646">
    <property type="entry name" value="Aminoglyc_AdlTrfase"/>
</dbReference>
<organism evidence="1">
    <name type="scientific">Kitasatospora sp. CMC57</name>
    <dbReference type="NCBI Taxonomy" id="3231513"/>
    <lineage>
        <taxon>Bacteria</taxon>
        <taxon>Bacillati</taxon>
        <taxon>Actinomycetota</taxon>
        <taxon>Actinomycetes</taxon>
        <taxon>Kitasatosporales</taxon>
        <taxon>Streptomycetaceae</taxon>
        <taxon>Kitasatospora</taxon>
    </lineage>
</organism>
<dbReference type="AlphaFoldDB" id="A0AB33JR03"/>
<dbReference type="Gene3D" id="3.30.460.40">
    <property type="match status" value="1"/>
</dbReference>
<name>A0AB33JR03_9ACTN</name>
<dbReference type="InterPro" id="IPR043519">
    <property type="entry name" value="NT_sf"/>
</dbReference>
<proteinExistence type="predicted"/>
<dbReference type="RefSeq" id="WP_407987634.1">
    <property type="nucleotide sequence ID" value="NZ_AP035881.2"/>
</dbReference>